<name>A0ACC3S4X4_9PEZI</name>
<proteinExistence type="predicted"/>
<protein>
    <submittedName>
        <fullName evidence="1">Uncharacterized protein</fullName>
    </submittedName>
</protein>
<dbReference type="EMBL" id="JAMKPW020000042">
    <property type="protein sequence ID" value="KAK8196081.1"/>
    <property type="molecule type" value="Genomic_DNA"/>
</dbReference>
<evidence type="ECO:0000313" key="2">
    <source>
        <dbReference type="Proteomes" id="UP001320706"/>
    </source>
</evidence>
<organism evidence="1 2">
    <name type="scientific">Zalaria obscura</name>
    <dbReference type="NCBI Taxonomy" id="2024903"/>
    <lineage>
        <taxon>Eukaryota</taxon>
        <taxon>Fungi</taxon>
        <taxon>Dikarya</taxon>
        <taxon>Ascomycota</taxon>
        <taxon>Pezizomycotina</taxon>
        <taxon>Dothideomycetes</taxon>
        <taxon>Dothideomycetidae</taxon>
        <taxon>Dothideales</taxon>
        <taxon>Zalariaceae</taxon>
        <taxon>Zalaria</taxon>
    </lineage>
</organism>
<sequence>MSEGHAAGQSSTSPSTPNSTGSTLRDSATPSPQSTLRGSFDKDVDLHRLEARQGEQKDYEDVEIGVSSDEEHDRLLPSLGAGSIQPVAGANALPIDEIDEPLQEQAPKPEKPKQISWSALPRKDQLAILTLARLSEPLTQTSLQSYMFYQLRSFSPEAPDSTISYQAGLLQAAFTGAQFCTAVLWGRTADSELMGRKKVILVGLLGTAIGAVGFGFSGSFGVALFWRAIGGALNGNIGVMRTMISEIVKEKKFQSRAFLLLPMTFNIGVIVGPILGGLLADPVSSYPGLFGPGSVFGGKDGVWWMKKWPYALPNLVSAMFLLSSAIALLLGLEESLEVLRGKPDYGRRIGLWILRTVFRRRARFEYSAISDNDIPPGPTDTADDIEMRPHLNKPLPPLPRQKLPFRRIWTSNVIFTLIAHGFLASHVGTFNSLWFVFLSTPRYNPLSIPANNGTDPNESLHLPPDYKPHPPFSFTGGLALPPPSIGTALAILGVIGITLQLLLYPPLSFRLGTIRSWRLSLCLFPLAYFLAPFLAIVPSSSAPPHPASGAWLWLAITAVLSVQVLARTFALPATAILVNNASPHPSVLGTIHGIGQSVSSAARTVGPVAAGWLYGLGLSRGVVGLAWWCMAGVSIVGAAASVWVREGDGHEIWLEGEREREREREEDERGKG</sequence>
<accession>A0ACC3S4X4</accession>
<comment type="caution">
    <text evidence="1">The sequence shown here is derived from an EMBL/GenBank/DDBJ whole genome shotgun (WGS) entry which is preliminary data.</text>
</comment>
<evidence type="ECO:0000313" key="1">
    <source>
        <dbReference type="EMBL" id="KAK8196081.1"/>
    </source>
</evidence>
<dbReference type="Proteomes" id="UP001320706">
    <property type="component" value="Unassembled WGS sequence"/>
</dbReference>
<gene>
    <name evidence="1" type="ORF">M8818_007233</name>
</gene>
<reference evidence="1" key="1">
    <citation type="submission" date="2024-02" db="EMBL/GenBank/DDBJ databases">
        <title>Metagenome Assembled Genome of Zalaria obscura JY119.</title>
        <authorList>
            <person name="Vighnesh L."/>
            <person name="Jagadeeshwari U."/>
            <person name="Venkata Ramana C."/>
            <person name="Sasikala C."/>
        </authorList>
    </citation>
    <scope>NUCLEOTIDE SEQUENCE</scope>
    <source>
        <strain evidence="1">JY119</strain>
    </source>
</reference>
<keyword evidence="2" id="KW-1185">Reference proteome</keyword>